<dbReference type="EMBL" id="DF238790">
    <property type="protein sequence ID" value="GAC95082.1"/>
    <property type="molecule type" value="Genomic_DNA"/>
</dbReference>
<feature type="region of interest" description="Disordered" evidence="1">
    <location>
        <begin position="632"/>
        <end position="685"/>
    </location>
</feature>
<feature type="region of interest" description="Disordered" evidence="1">
    <location>
        <begin position="1"/>
        <end position="406"/>
    </location>
</feature>
<organism evidence="2 3">
    <name type="scientific">Pseudozyma hubeiensis (strain SY62)</name>
    <name type="common">Yeast</name>
    <dbReference type="NCBI Taxonomy" id="1305764"/>
    <lineage>
        <taxon>Eukaryota</taxon>
        <taxon>Fungi</taxon>
        <taxon>Dikarya</taxon>
        <taxon>Basidiomycota</taxon>
        <taxon>Ustilaginomycotina</taxon>
        <taxon>Ustilaginomycetes</taxon>
        <taxon>Ustilaginales</taxon>
        <taxon>Ustilaginaceae</taxon>
        <taxon>Pseudozyma</taxon>
    </lineage>
</organism>
<dbReference type="Proteomes" id="UP000014071">
    <property type="component" value="Unassembled WGS sequence"/>
</dbReference>
<dbReference type="Gene3D" id="3.40.50.300">
    <property type="entry name" value="P-loop containing nucleotide triphosphate hydrolases"/>
    <property type="match status" value="1"/>
</dbReference>
<gene>
    <name evidence="2" type="ORF">PHSY_002657</name>
</gene>
<dbReference type="InterPro" id="IPR027417">
    <property type="entry name" value="P-loop_NTPase"/>
</dbReference>
<dbReference type="RefSeq" id="XP_012188669.1">
    <property type="nucleotide sequence ID" value="XM_012333279.1"/>
</dbReference>
<reference evidence="3" key="1">
    <citation type="journal article" date="2013" name="Genome Announc.">
        <title>Draft genome sequence of the basidiomycetous yeast-like fungus Pseudozyma hubeiensis SY62, which produces an abundant amount of the biosurfactant mannosylerythritol lipids.</title>
        <authorList>
            <person name="Konishi M."/>
            <person name="Hatada Y."/>
            <person name="Horiuchi J."/>
        </authorList>
    </citation>
    <scope>NUCLEOTIDE SEQUENCE [LARGE SCALE GENOMIC DNA]</scope>
    <source>
        <strain evidence="3">SY62</strain>
    </source>
</reference>
<feature type="region of interest" description="Disordered" evidence="1">
    <location>
        <begin position="1106"/>
        <end position="1134"/>
    </location>
</feature>
<proteinExistence type="predicted"/>
<dbReference type="GO" id="GO:0003677">
    <property type="term" value="F:DNA binding"/>
    <property type="evidence" value="ECO:0007669"/>
    <property type="project" value="TreeGrafter"/>
</dbReference>
<dbReference type="STRING" id="1305764.R9P1Q3"/>
<evidence type="ECO:0000313" key="2">
    <source>
        <dbReference type="EMBL" id="GAC95082.1"/>
    </source>
</evidence>
<feature type="compositionally biased region" description="Acidic residues" evidence="1">
    <location>
        <begin position="583"/>
        <end position="593"/>
    </location>
</feature>
<dbReference type="GeneID" id="24107948"/>
<dbReference type="AlphaFoldDB" id="R9P1Q3"/>
<feature type="compositionally biased region" description="Basic residues" evidence="1">
    <location>
        <begin position="559"/>
        <end position="579"/>
    </location>
</feature>
<feature type="compositionally biased region" description="Low complexity" evidence="1">
    <location>
        <begin position="366"/>
        <end position="383"/>
    </location>
</feature>
<feature type="compositionally biased region" description="Polar residues" evidence="1">
    <location>
        <begin position="116"/>
        <end position="134"/>
    </location>
</feature>
<feature type="compositionally biased region" description="Basic and acidic residues" evidence="1">
    <location>
        <begin position="226"/>
        <end position="244"/>
    </location>
</feature>
<dbReference type="OrthoDB" id="9996895at2759"/>
<name>R9P1Q3_PSEHS</name>
<protein>
    <submittedName>
        <fullName evidence="2">Telomere length regulation protein</fullName>
    </submittedName>
</protein>
<feature type="region of interest" description="Disordered" evidence="1">
    <location>
        <begin position="752"/>
        <end position="773"/>
    </location>
</feature>
<feature type="region of interest" description="Disordered" evidence="1">
    <location>
        <begin position="554"/>
        <end position="593"/>
    </location>
</feature>
<evidence type="ECO:0000313" key="3">
    <source>
        <dbReference type="Proteomes" id="UP000014071"/>
    </source>
</evidence>
<dbReference type="eggNOG" id="KOG1968">
    <property type="taxonomic scope" value="Eukaryota"/>
</dbReference>
<dbReference type="SUPFAM" id="SSF52540">
    <property type="entry name" value="P-loop containing nucleoside triphosphate hydrolases"/>
    <property type="match status" value="1"/>
</dbReference>
<feature type="compositionally biased region" description="Polar residues" evidence="1">
    <location>
        <begin position="92"/>
        <end position="101"/>
    </location>
</feature>
<dbReference type="PANTHER" id="PTHR23389:SF21">
    <property type="entry name" value="ATPASE FAMILY AAA DOMAIN-CONTAINING PROTEIN 5"/>
    <property type="match status" value="1"/>
</dbReference>
<dbReference type="HOGENOM" id="CLU_299994_0_0_1"/>
<accession>R9P1Q3</accession>
<evidence type="ECO:0000256" key="1">
    <source>
        <dbReference type="SAM" id="MobiDB-lite"/>
    </source>
</evidence>
<feature type="compositionally biased region" description="Polar residues" evidence="1">
    <location>
        <begin position="384"/>
        <end position="393"/>
    </location>
</feature>
<keyword evidence="3" id="KW-1185">Reference proteome</keyword>
<dbReference type="PANTHER" id="PTHR23389">
    <property type="entry name" value="CHROMOSOME TRANSMISSION FIDELITY FACTOR 18"/>
    <property type="match status" value="1"/>
</dbReference>
<feature type="compositionally biased region" description="Low complexity" evidence="1">
    <location>
        <begin position="102"/>
        <end position="115"/>
    </location>
</feature>
<sequence>MKQATLPWAAHAHAAASPGQQPRHSPYEDRAVTQTPLDPALLDVDTPPPPILQAEQQHQDLQLDPDLFEDAQRVHAAASQANDESIPPPLPSNTHTTIDIMSSSPSSSSSSFSPSVATSGDSTIAAPTQQSDASSAPEPIDQGETDLANSVITAAPISNPETPAKPLPPLHPFFRPGELPPRPMDSNDGSDTDQKRPSRSSRAKAPVSYREDLKAVLRADAAQESARFKDEKKQAQLQAREAKKALKQPRKPKADQPNLNSSQDTDGFELVETRVANKPDQQSNASTSSSSSSTRPHQPSKIPEPKPLSLAVKGNSTAASANPHPFFTKKPKQPTPQPTETSTTSNETAVDADNAPSLSVDRKGKAPATASSSAFSSTPASWSLFASQRTASSKPKKPTHAPWPTSEDTHVAALEDNEGARLSQARADLAAFRSRWQAPSMGPVTKATYEPPPLNFVKQLNGARPQPHLDSILLTGSDEFKFTDDFVGQAKMEGLSQTAVAFAQKQAQTCRTSGQMWTDAFRPHAYHACLGNESAASYLEDWLRHLLVAAPGSVTTTDRKRKHGVQRRVDRTKRRKARRAYSDDDDDDDDDMADFIVDDDEEEETVAEYDDSIADDEWFGKFSKIDRASTLADEGSVEGLETSQTTATSTAAAPSPAAPDANARPQGPYPYSPRQVPANRHPGRPSLDRLTNCMILTGPSGSGKTASVYACATQLGYEVFELYPGMGKRSGKELLAAVGDLGRNHMVSSGGVGGGATFKRSQPTPPTSAASASITTTAVSSTASTSVTSTPAIRQSLILIEEADVLFEEDKGFWSAVVELVAESKRPIVIVCNELDLVPVQDLPVQDVLRYRKPDVVEEVVPWLQTVAAEMGRFVVAEEVEAMVMDLPGTEPALRAGEEPTADLRQALNQMQFGQLACVSSPPEEAQHRAFIETQAAKQASMKAIASAAESSSLADVLESTLGRGDGEEYADAGVEGQASSRQWGAWVQLVPQPLGWWQQRQALAGGVQVEYRSALADVHASLGAQGMPSIFAQELHDFGGGRMTGSLLTKLMHHQGSSLRRMVAPLSVIRGSSAILPPWLVVEYAPMVRLMALVDADLAQIHTSLQQQQTEAGSAGSEGVAPPATRGRSTRNSSRALTSWLGIENDYGYERWLAPLGPEEVTLARQTNLTF</sequence>
<feature type="compositionally biased region" description="Low complexity" evidence="1">
    <location>
        <begin position="642"/>
        <end position="663"/>
    </location>
</feature>
<dbReference type="GO" id="GO:0005634">
    <property type="term" value="C:nucleus"/>
    <property type="evidence" value="ECO:0007669"/>
    <property type="project" value="TreeGrafter"/>
</dbReference>
<feature type="compositionally biased region" description="Low complexity" evidence="1">
    <location>
        <begin position="338"/>
        <end position="348"/>
    </location>
</feature>